<evidence type="ECO:0000313" key="5">
    <source>
        <dbReference type="Proteomes" id="UP000590225"/>
    </source>
</evidence>
<comment type="caution">
    <text evidence="4">The sequence shown here is derived from an EMBL/GenBank/DDBJ whole genome shotgun (WGS) entry which is preliminary data.</text>
</comment>
<sequence>MNDVRDRSHRLNRATGIARHGRLRHHHPVGAVVKVLSGVAAVALVSSASVAAIAAKQVTDDLGDGVQIQGQPAPKAKGSTALSSYKGGFNMLVVGTDNDPEQGTAYGERDATLNDVNILLHVSADHTNATAVSIPRDLVTPIPGCEKTDGSGTTPAMAAQPINDAWGEGGLNCVVQTVQGLTGLDVQYSAAVSFKGVIEMSNAIGGVPVCVAQPIHDRYTGLDLPQGTSTLQGDQALAFLRSRHGVGDGSDLGRISSQQVFLSSLLRTVKSNDTLTSPPTLYKLARAAASNMQLSQSLNDIGTMVQMGRALQDLPLSQVNFVQYPGTTGGTGVYSGKVQPSTELATQLFTKIKADQSFSLGADSTGIGSESAASAGQGVADASGSSSAASTATGPSAAASGAAGSGAAGSGAAASGTAASGAAGTTGSTGSAGDTAASGSGSGSGSGSASASSAGTPAATAPSETIDGLQGQSADEQTCSKAFGS</sequence>
<dbReference type="PANTHER" id="PTHR33392:SF6">
    <property type="entry name" value="POLYISOPRENYL-TEICHOIC ACID--PEPTIDOGLYCAN TEICHOIC ACID TRANSFERASE TAGU"/>
    <property type="match status" value="1"/>
</dbReference>
<dbReference type="Proteomes" id="UP000590225">
    <property type="component" value="Unassembled WGS sequence"/>
</dbReference>
<proteinExistence type="inferred from homology"/>
<reference evidence="4 5" key="1">
    <citation type="submission" date="2020-07" db="EMBL/GenBank/DDBJ databases">
        <title>Above-ground endophytic microbial communities from plants in different locations in the United States.</title>
        <authorList>
            <person name="Frank C."/>
        </authorList>
    </citation>
    <scope>NUCLEOTIDE SEQUENCE [LARGE SCALE GENOMIC DNA]</scope>
    <source>
        <strain evidence="4 5">WPL5_2</strain>
    </source>
</reference>
<evidence type="ECO:0000313" key="4">
    <source>
        <dbReference type="EMBL" id="MBA8990950.1"/>
    </source>
</evidence>
<dbReference type="Gene3D" id="3.40.630.190">
    <property type="entry name" value="LCP protein"/>
    <property type="match status" value="1"/>
</dbReference>
<dbReference type="NCBIfam" id="TIGR00350">
    <property type="entry name" value="lytR_cpsA_psr"/>
    <property type="match status" value="1"/>
</dbReference>
<feature type="domain" description="Cell envelope-related transcriptional attenuator" evidence="3">
    <location>
        <begin position="114"/>
        <end position="270"/>
    </location>
</feature>
<dbReference type="InterPro" id="IPR050922">
    <property type="entry name" value="LytR/CpsA/Psr_CW_biosynth"/>
</dbReference>
<evidence type="ECO:0000259" key="3">
    <source>
        <dbReference type="Pfam" id="PF03816"/>
    </source>
</evidence>
<dbReference type="PANTHER" id="PTHR33392">
    <property type="entry name" value="POLYISOPRENYL-TEICHOIC ACID--PEPTIDOGLYCAN TEICHOIC ACID TRANSFERASE TAGU"/>
    <property type="match status" value="1"/>
</dbReference>
<dbReference type="AlphaFoldDB" id="A0AAW3T7P9"/>
<gene>
    <name evidence="4" type="ORF">FHW23_002215</name>
</gene>
<feature type="compositionally biased region" description="Polar residues" evidence="2">
    <location>
        <begin position="470"/>
        <end position="485"/>
    </location>
</feature>
<name>A0AAW3T7P9_9MICO</name>
<protein>
    <submittedName>
        <fullName evidence="4">LCP family protein required for cell wall assembly</fullName>
    </submittedName>
</protein>
<dbReference type="Pfam" id="PF03816">
    <property type="entry name" value="LytR_cpsA_psr"/>
    <property type="match status" value="1"/>
</dbReference>
<feature type="compositionally biased region" description="Low complexity" evidence="2">
    <location>
        <begin position="410"/>
        <end position="439"/>
    </location>
</feature>
<comment type="similarity">
    <text evidence="1">Belongs to the LytR/CpsA/Psr (LCP) family.</text>
</comment>
<accession>A0AAW3T7P9</accession>
<feature type="compositionally biased region" description="Low complexity" evidence="2">
    <location>
        <begin position="447"/>
        <end position="463"/>
    </location>
</feature>
<evidence type="ECO:0000256" key="2">
    <source>
        <dbReference type="SAM" id="MobiDB-lite"/>
    </source>
</evidence>
<dbReference type="InterPro" id="IPR004474">
    <property type="entry name" value="LytR_CpsA_psr"/>
</dbReference>
<organism evidence="4 5">
    <name type="scientific">Curtobacterium pusillum</name>
    <dbReference type="NCBI Taxonomy" id="69373"/>
    <lineage>
        <taxon>Bacteria</taxon>
        <taxon>Bacillati</taxon>
        <taxon>Actinomycetota</taxon>
        <taxon>Actinomycetes</taxon>
        <taxon>Micrococcales</taxon>
        <taxon>Microbacteriaceae</taxon>
        <taxon>Curtobacterium</taxon>
    </lineage>
</organism>
<evidence type="ECO:0000256" key="1">
    <source>
        <dbReference type="ARBA" id="ARBA00006068"/>
    </source>
</evidence>
<feature type="compositionally biased region" description="Low complexity" evidence="2">
    <location>
        <begin position="377"/>
        <end position="402"/>
    </location>
</feature>
<dbReference type="EMBL" id="JACGXP010000003">
    <property type="protein sequence ID" value="MBA8990950.1"/>
    <property type="molecule type" value="Genomic_DNA"/>
</dbReference>
<feature type="region of interest" description="Disordered" evidence="2">
    <location>
        <begin position="377"/>
        <end position="485"/>
    </location>
</feature>
<dbReference type="RefSeq" id="WP_338085115.1">
    <property type="nucleotide sequence ID" value="NZ_JACGXP010000003.1"/>
</dbReference>